<dbReference type="PROSITE" id="PS51217">
    <property type="entry name" value="UVRD_HELICASE_CTER"/>
    <property type="match status" value="1"/>
</dbReference>
<organism evidence="13 14">
    <name type="scientific">Bradyrhizobium zhanjiangense</name>
    <dbReference type="NCBI Taxonomy" id="1325107"/>
    <lineage>
        <taxon>Bacteria</taxon>
        <taxon>Pseudomonadati</taxon>
        <taxon>Pseudomonadota</taxon>
        <taxon>Alphaproteobacteria</taxon>
        <taxon>Hyphomicrobiales</taxon>
        <taxon>Nitrobacteraceae</taxon>
        <taxon>Bradyrhizobium</taxon>
    </lineage>
</organism>
<dbReference type="Pfam" id="PF00580">
    <property type="entry name" value="UvrD-helicase"/>
    <property type="match status" value="1"/>
</dbReference>
<dbReference type="InterPro" id="IPR013986">
    <property type="entry name" value="DExx_box_DNA_helicase_dom_sf"/>
</dbReference>
<evidence type="ECO:0000256" key="4">
    <source>
        <dbReference type="ARBA" id="ARBA00022806"/>
    </source>
</evidence>
<evidence type="ECO:0000256" key="5">
    <source>
        <dbReference type="ARBA" id="ARBA00022840"/>
    </source>
</evidence>
<evidence type="ECO:0000256" key="2">
    <source>
        <dbReference type="ARBA" id="ARBA00022741"/>
    </source>
</evidence>
<keyword evidence="2 10" id="KW-0547">Nucleotide-binding</keyword>
<evidence type="ECO:0000313" key="14">
    <source>
        <dbReference type="Proteomes" id="UP000290174"/>
    </source>
</evidence>
<keyword evidence="6" id="KW-0413">Isomerase</keyword>
<evidence type="ECO:0000256" key="7">
    <source>
        <dbReference type="ARBA" id="ARBA00034617"/>
    </source>
</evidence>
<comment type="similarity">
    <text evidence="1">Belongs to the helicase family. UvrD subfamily.</text>
</comment>
<feature type="domain" description="UvrD-like helicase C-terminal" evidence="12">
    <location>
        <begin position="304"/>
        <end position="562"/>
    </location>
</feature>
<accession>A0A4Q0Q8W1</accession>
<comment type="caution">
    <text evidence="13">The sequence shown here is derived from an EMBL/GenBank/DDBJ whole genome shotgun (WGS) entry which is preliminary data.</text>
</comment>
<dbReference type="Gene3D" id="1.10.486.10">
    <property type="entry name" value="PCRA, domain 4"/>
    <property type="match status" value="1"/>
</dbReference>
<dbReference type="PANTHER" id="PTHR11070:SF3">
    <property type="entry name" value="DNA 3'-5' HELICASE"/>
    <property type="match status" value="1"/>
</dbReference>
<evidence type="ECO:0000313" key="13">
    <source>
        <dbReference type="EMBL" id="RXG84836.1"/>
    </source>
</evidence>
<dbReference type="AlphaFoldDB" id="A0A4Q0Q8W1"/>
<dbReference type="GO" id="GO:0005829">
    <property type="term" value="C:cytosol"/>
    <property type="evidence" value="ECO:0007669"/>
    <property type="project" value="TreeGrafter"/>
</dbReference>
<dbReference type="GO" id="GO:0005524">
    <property type="term" value="F:ATP binding"/>
    <property type="evidence" value="ECO:0007669"/>
    <property type="project" value="UniProtKB-UniRule"/>
</dbReference>
<keyword evidence="4 10" id="KW-0347">Helicase</keyword>
<dbReference type="Gene3D" id="3.40.50.300">
    <property type="entry name" value="P-loop containing nucleotide triphosphate hydrolases"/>
    <property type="match status" value="2"/>
</dbReference>
<dbReference type="CDD" id="cd17932">
    <property type="entry name" value="DEXQc_UvrD"/>
    <property type="match status" value="1"/>
</dbReference>
<evidence type="ECO:0000256" key="9">
    <source>
        <dbReference type="ARBA" id="ARBA00048988"/>
    </source>
</evidence>
<name>A0A4Q0Q8W1_9BRAD</name>
<dbReference type="PANTHER" id="PTHR11070">
    <property type="entry name" value="UVRD / RECB / PCRA DNA HELICASE FAMILY MEMBER"/>
    <property type="match status" value="1"/>
</dbReference>
<dbReference type="Gene3D" id="1.10.10.160">
    <property type="match status" value="1"/>
</dbReference>
<protein>
    <recommendedName>
        <fullName evidence="8">DNA 3'-5' helicase</fullName>
        <ecNumber evidence="8">5.6.2.4</ecNumber>
    </recommendedName>
</protein>
<dbReference type="EC" id="5.6.2.4" evidence="8"/>
<dbReference type="PROSITE" id="PS51198">
    <property type="entry name" value="UVRD_HELICASE_ATP_BIND"/>
    <property type="match status" value="1"/>
</dbReference>
<comment type="catalytic activity">
    <reaction evidence="7">
        <text>Couples ATP hydrolysis with the unwinding of duplex DNA by translocating in the 3'-5' direction.</text>
        <dbReference type="EC" id="5.6.2.4"/>
    </reaction>
</comment>
<dbReference type="GO" id="GO:0043138">
    <property type="term" value="F:3'-5' DNA helicase activity"/>
    <property type="evidence" value="ECO:0007669"/>
    <property type="project" value="UniProtKB-EC"/>
</dbReference>
<dbReference type="RefSeq" id="WP_128957204.1">
    <property type="nucleotide sequence ID" value="NZ_RKMK01000066.1"/>
</dbReference>
<feature type="domain" description="UvrD-like helicase ATP-binding" evidence="11">
    <location>
        <begin position="15"/>
        <end position="303"/>
    </location>
</feature>
<dbReference type="GO" id="GO:0000725">
    <property type="term" value="P:recombinational repair"/>
    <property type="evidence" value="ECO:0007669"/>
    <property type="project" value="TreeGrafter"/>
</dbReference>
<dbReference type="SUPFAM" id="SSF52540">
    <property type="entry name" value="P-loop containing nucleoside triphosphate hydrolases"/>
    <property type="match status" value="1"/>
</dbReference>
<dbReference type="InterPro" id="IPR027417">
    <property type="entry name" value="P-loop_NTPase"/>
</dbReference>
<keyword evidence="5 10" id="KW-0067">ATP-binding</keyword>
<comment type="catalytic activity">
    <reaction evidence="9">
        <text>ATP + H2O = ADP + phosphate + H(+)</text>
        <dbReference type="Rhea" id="RHEA:13065"/>
        <dbReference type="ChEBI" id="CHEBI:15377"/>
        <dbReference type="ChEBI" id="CHEBI:15378"/>
        <dbReference type="ChEBI" id="CHEBI:30616"/>
        <dbReference type="ChEBI" id="CHEBI:43474"/>
        <dbReference type="ChEBI" id="CHEBI:456216"/>
        <dbReference type="EC" id="5.6.2.4"/>
    </reaction>
</comment>
<evidence type="ECO:0000256" key="8">
    <source>
        <dbReference type="ARBA" id="ARBA00034808"/>
    </source>
</evidence>
<reference evidence="13 14" key="1">
    <citation type="submission" date="2018-11" db="EMBL/GenBank/DDBJ databases">
        <title>Bradyrhizobium sp. nov., isolated from effective nodules of peanut in China.</title>
        <authorList>
            <person name="Li Y."/>
        </authorList>
    </citation>
    <scope>NUCLEOTIDE SEQUENCE [LARGE SCALE GENOMIC DNA]</scope>
    <source>
        <strain evidence="13 14">CCBAU 51770</strain>
    </source>
</reference>
<sequence>MTLDHLKHMNKTQRAAVVHGYKSDPAKPGRPLLIIAGAGTGKTETLSNRVVHFLASGVSPDNILLLTFTRKAAQEMTRRAIATAGRVLGTNVGEIPYSGTFHAVGARLVREFAEQLGLSPNFTIKDRGDSADLLDMVRHKLGFSTLEVNFPDKNQCLEIYSYKINACMPLKEVLKTKYPTNKKWTKQLRQLFAEYRAAKRKQNVFDYDDLLVYWVKMLNKHDVAKRLRTRFSHVLVDEYQDTNRLQAKILFGLKPDGRGVTVVGDDAQAIYSFRAATVENILDFPQALPKVRVINLEQNYRSTNQILNACNAVINLSTRAYAKNLWSDRPNLGKPRLAVVENDTAQAAYIANQILGAKEEGIPFRAQAVLMRSSHHSQKLEIELTKRNIPFEKWGGVKFLEAAHIKDVLSLLRWLENPRDEVAAMRALKLLPGIGPGAAMQVIERLKGRMGRLVLKDADRPRSCGEHWGQFVRLIKRLQKRPWKASLPEVVKWYLPLMKHDNPELRAADLGQLCIVASSYSSREQFLVEVTLEPPEGTVGPNKPGRSDDDCLVLSTIHSAKGQEWDHVYLLNAVDGCIPSSRAKTPAEIEEERRLLYVAMSRAKNLLSLMVPQRVFSWRQNSSVVDLFTRRSQFIPRSAEKLFVVRAASGRPQTRRAS</sequence>
<dbReference type="EMBL" id="RKMK01000066">
    <property type="protein sequence ID" value="RXG84836.1"/>
    <property type="molecule type" value="Genomic_DNA"/>
</dbReference>
<dbReference type="InterPro" id="IPR000212">
    <property type="entry name" value="DNA_helicase_UvrD/REP"/>
</dbReference>
<dbReference type="InterPro" id="IPR014016">
    <property type="entry name" value="UvrD-like_ATP-bd"/>
</dbReference>
<evidence type="ECO:0000256" key="10">
    <source>
        <dbReference type="PROSITE-ProRule" id="PRU00560"/>
    </source>
</evidence>
<evidence type="ECO:0000259" key="11">
    <source>
        <dbReference type="PROSITE" id="PS51198"/>
    </source>
</evidence>
<evidence type="ECO:0000256" key="6">
    <source>
        <dbReference type="ARBA" id="ARBA00023235"/>
    </source>
</evidence>
<evidence type="ECO:0000256" key="3">
    <source>
        <dbReference type="ARBA" id="ARBA00022801"/>
    </source>
</evidence>
<dbReference type="Proteomes" id="UP000290174">
    <property type="component" value="Unassembled WGS sequence"/>
</dbReference>
<dbReference type="InterPro" id="IPR014017">
    <property type="entry name" value="DNA_helicase_UvrD-like_C"/>
</dbReference>
<evidence type="ECO:0000259" key="12">
    <source>
        <dbReference type="PROSITE" id="PS51217"/>
    </source>
</evidence>
<proteinExistence type="inferred from homology"/>
<dbReference type="Pfam" id="PF13361">
    <property type="entry name" value="UvrD_C"/>
    <property type="match status" value="2"/>
</dbReference>
<dbReference type="GO" id="GO:0003677">
    <property type="term" value="F:DNA binding"/>
    <property type="evidence" value="ECO:0007669"/>
    <property type="project" value="InterPro"/>
</dbReference>
<keyword evidence="3 10" id="KW-0378">Hydrolase</keyword>
<gene>
    <name evidence="13" type="ORF">EAS61_37885</name>
</gene>
<dbReference type="GO" id="GO:0016887">
    <property type="term" value="F:ATP hydrolysis activity"/>
    <property type="evidence" value="ECO:0007669"/>
    <property type="project" value="RHEA"/>
</dbReference>
<feature type="binding site" evidence="10">
    <location>
        <begin position="36"/>
        <end position="43"/>
    </location>
    <ligand>
        <name>ATP</name>
        <dbReference type="ChEBI" id="CHEBI:30616"/>
    </ligand>
</feature>
<evidence type="ECO:0000256" key="1">
    <source>
        <dbReference type="ARBA" id="ARBA00009922"/>
    </source>
</evidence>